<dbReference type="EMBL" id="CM042886">
    <property type="protein sequence ID" value="KAI4342868.1"/>
    <property type="molecule type" value="Genomic_DNA"/>
</dbReference>
<protein>
    <submittedName>
        <fullName evidence="1">Uncharacterized protein</fullName>
    </submittedName>
</protein>
<reference evidence="2" key="1">
    <citation type="journal article" date="2023" name="Front. Plant Sci.">
        <title>Chromosomal-level genome assembly of Melastoma candidum provides insights into trichome evolution.</title>
        <authorList>
            <person name="Zhong Y."/>
            <person name="Wu W."/>
            <person name="Sun C."/>
            <person name="Zou P."/>
            <person name="Liu Y."/>
            <person name="Dai S."/>
            <person name="Zhou R."/>
        </authorList>
    </citation>
    <scope>NUCLEOTIDE SEQUENCE [LARGE SCALE GENOMIC DNA]</scope>
</reference>
<organism evidence="1 2">
    <name type="scientific">Melastoma candidum</name>
    <dbReference type="NCBI Taxonomy" id="119954"/>
    <lineage>
        <taxon>Eukaryota</taxon>
        <taxon>Viridiplantae</taxon>
        <taxon>Streptophyta</taxon>
        <taxon>Embryophyta</taxon>
        <taxon>Tracheophyta</taxon>
        <taxon>Spermatophyta</taxon>
        <taxon>Magnoliopsida</taxon>
        <taxon>eudicotyledons</taxon>
        <taxon>Gunneridae</taxon>
        <taxon>Pentapetalae</taxon>
        <taxon>rosids</taxon>
        <taxon>malvids</taxon>
        <taxon>Myrtales</taxon>
        <taxon>Melastomataceae</taxon>
        <taxon>Melastomatoideae</taxon>
        <taxon>Melastomateae</taxon>
        <taxon>Melastoma</taxon>
    </lineage>
</organism>
<sequence>MAKLDVLVLTLCVVAIAAVSLPSSLAFQSDELLVEDEEFGLEGIPSSSRSAVPPPSPTTATKTRRGYSDSDSDSKVQFPLEHAFGDSDFTRAGSFSARIKTWSQGSQKLIKLRFSRNGFTAEEKAMFQKLIEEDDFYKIRVPSNILSPPGREFVVSSVKARCLLRDNLEEHFKIHVDGLNILAVDYGSPKACPYPRQKKLPVKWTVTSHAVFETAKLAERTPVFTEESPIGDNGEAEVVTPPERSFWAKYWMYLIPLGLIVMNAMTQAMNMAEDGTGGQGQQGAVRGPAPTAVRRR</sequence>
<name>A0ACB9P1J4_9MYRT</name>
<comment type="caution">
    <text evidence="1">The sequence shown here is derived from an EMBL/GenBank/DDBJ whole genome shotgun (WGS) entry which is preliminary data.</text>
</comment>
<gene>
    <name evidence="1" type="ORF">MLD38_027434</name>
</gene>
<accession>A0ACB9P1J4</accession>
<dbReference type="Proteomes" id="UP001057402">
    <property type="component" value="Chromosome 7"/>
</dbReference>
<keyword evidence="2" id="KW-1185">Reference proteome</keyword>
<proteinExistence type="predicted"/>
<evidence type="ECO:0000313" key="1">
    <source>
        <dbReference type="EMBL" id="KAI4342868.1"/>
    </source>
</evidence>
<evidence type="ECO:0000313" key="2">
    <source>
        <dbReference type="Proteomes" id="UP001057402"/>
    </source>
</evidence>